<evidence type="ECO:0000256" key="3">
    <source>
        <dbReference type="ARBA" id="ARBA00022695"/>
    </source>
</evidence>
<dbReference type="GO" id="GO:0015074">
    <property type="term" value="P:DNA integration"/>
    <property type="evidence" value="ECO:0007669"/>
    <property type="project" value="InterPro"/>
</dbReference>
<keyword evidence="2" id="KW-0808">Transferase</keyword>
<feature type="domain" description="Integrase catalytic" evidence="9">
    <location>
        <begin position="492"/>
        <end position="647"/>
    </location>
</feature>
<dbReference type="Gene3D" id="3.30.420.10">
    <property type="entry name" value="Ribonuclease H-like superfamily/Ribonuclease H"/>
    <property type="match status" value="1"/>
</dbReference>
<keyword evidence="6" id="KW-0378">Hydrolase</keyword>
<dbReference type="Gene3D" id="2.40.70.10">
    <property type="entry name" value="Acid Proteases"/>
    <property type="match status" value="1"/>
</dbReference>
<name>A0A8D9DQK4_9HEMI</name>
<dbReference type="Pfam" id="PF17921">
    <property type="entry name" value="Integrase_H2C2"/>
    <property type="match status" value="1"/>
</dbReference>
<dbReference type="GO" id="GO:0003676">
    <property type="term" value="F:nucleic acid binding"/>
    <property type="evidence" value="ECO:0007669"/>
    <property type="project" value="InterPro"/>
</dbReference>
<dbReference type="InterPro" id="IPR043502">
    <property type="entry name" value="DNA/RNA_pol_sf"/>
</dbReference>
<dbReference type="InterPro" id="IPR041373">
    <property type="entry name" value="RT_RNaseH"/>
</dbReference>
<dbReference type="GO" id="GO:0004519">
    <property type="term" value="F:endonuclease activity"/>
    <property type="evidence" value="ECO:0007669"/>
    <property type="project" value="UniProtKB-KW"/>
</dbReference>
<reference evidence="10" key="1">
    <citation type="submission" date="2021-05" db="EMBL/GenBank/DDBJ databases">
        <authorList>
            <person name="Alioto T."/>
            <person name="Alioto T."/>
            <person name="Gomez Garrido J."/>
        </authorList>
    </citation>
    <scope>NUCLEOTIDE SEQUENCE</scope>
</reference>
<dbReference type="Pfam" id="PF17917">
    <property type="entry name" value="RT_RNaseH"/>
    <property type="match status" value="1"/>
</dbReference>
<dbReference type="FunFam" id="1.10.340.70:FF:000003">
    <property type="entry name" value="Protein CBG25708"/>
    <property type="match status" value="1"/>
</dbReference>
<keyword evidence="7" id="KW-0695">RNA-directed DNA polymerase</keyword>
<accession>A0A8D9DQK4</accession>
<keyword evidence="4" id="KW-0540">Nuclease</keyword>
<dbReference type="Gene3D" id="3.10.20.370">
    <property type="match status" value="1"/>
</dbReference>
<feature type="region of interest" description="Disordered" evidence="8">
    <location>
        <begin position="1"/>
        <end position="21"/>
    </location>
</feature>
<keyword evidence="5" id="KW-0255">Endonuclease</keyword>
<protein>
    <recommendedName>
        <fullName evidence="1">RNA-directed DNA polymerase</fullName>
        <ecNumber evidence="1">2.7.7.49</ecNumber>
    </recommendedName>
</protein>
<proteinExistence type="predicted"/>
<evidence type="ECO:0000313" key="10">
    <source>
        <dbReference type="EMBL" id="CAG6725714.1"/>
    </source>
</evidence>
<dbReference type="Gene3D" id="1.10.340.70">
    <property type="match status" value="1"/>
</dbReference>
<organism evidence="10">
    <name type="scientific">Cacopsylla melanoneura</name>
    <dbReference type="NCBI Taxonomy" id="428564"/>
    <lineage>
        <taxon>Eukaryota</taxon>
        <taxon>Metazoa</taxon>
        <taxon>Ecdysozoa</taxon>
        <taxon>Arthropoda</taxon>
        <taxon>Hexapoda</taxon>
        <taxon>Insecta</taxon>
        <taxon>Pterygota</taxon>
        <taxon>Neoptera</taxon>
        <taxon>Paraneoptera</taxon>
        <taxon>Hemiptera</taxon>
        <taxon>Sternorrhyncha</taxon>
        <taxon>Psylloidea</taxon>
        <taxon>Psyllidae</taxon>
        <taxon>Psyllinae</taxon>
        <taxon>Cacopsylla</taxon>
    </lineage>
</organism>
<dbReference type="FunFam" id="3.10.20.370:FF:000001">
    <property type="entry name" value="Retrovirus-related Pol polyprotein from transposon 17.6-like protein"/>
    <property type="match status" value="1"/>
</dbReference>
<evidence type="ECO:0000259" key="9">
    <source>
        <dbReference type="PROSITE" id="PS50994"/>
    </source>
</evidence>
<evidence type="ECO:0000256" key="8">
    <source>
        <dbReference type="SAM" id="MobiDB-lite"/>
    </source>
</evidence>
<evidence type="ECO:0000256" key="4">
    <source>
        <dbReference type="ARBA" id="ARBA00022722"/>
    </source>
</evidence>
<evidence type="ECO:0000256" key="2">
    <source>
        <dbReference type="ARBA" id="ARBA00022679"/>
    </source>
</evidence>
<dbReference type="InterPro" id="IPR001584">
    <property type="entry name" value="Integrase_cat-core"/>
</dbReference>
<dbReference type="GO" id="GO:0003964">
    <property type="term" value="F:RNA-directed DNA polymerase activity"/>
    <property type="evidence" value="ECO:0007669"/>
    <property type="project" value="UniProtKB-KW"/>
</dbReference>
<feature type="compositionally biased region" description="Polar residues" evidence="8">
    <location>
        <begin position="7"/>
        <end position="21"/>
    </location>
</feature>
<dbReference type="SUPFAM" id="SSF56672">
    <property type="entry name" value="DNA/RNA polymerases"/>
    <property type="match status" value="1"/>
</dbReference>
<feature type="region of interest" description="Disordered" evidence="8">
    <location>
        <begin position="745"/>
        <end position="796"/>
    </location>
</feature>
<dbReference type="SUPFAM" id="SSF50630">
    <property type="entry name" value="Acid proteases"/>
    <property type="match status" value="1"/>
</dbReference>
<dbReference type="InterPro" id="IPR021109">
    <property type="entry name" value="Peptidase_aspartic_dom_sf"/>
</dbReference>
<dbReference type="SUPFAM" id="SSF53098">
    <property type="entry name" value="Ribonuclease H-like"/>
    <property type="match status" value="1"/>
</dbReference>
<dbReference type="PANTHER" id="PTHR37984:SF5">
    <property type="entry name" value="PROTEIN NYNRIN-LIKE"/>
    <property type="match status" value="1"/>
</dbReference>
<dbReference type="PANTHER" id="PTHR37984">
    <property type="entry name" value="PROTEIN CBG26694"/>
    <property type="match status" value="1"/>
</dbReference>
<dbReference type="CDD" id="cd09274">
    <property type="entry name" value="RNase_HI_RT_Ty3"/>
    <property type="match status" value="1"/>
</dbReference>
<dbReference type="AlphaFoldDB" id="A0A8D9DQK4"/>
<dbReference type="EC" id="2.7.7.49" evidence="1"/>
<dbReference type="InterPro" id="IPR041588">
    <property type="entry name" value="Integrase_H2C2"/>
</dbReference>
<dbReference type="GO" id="GO:0042575">
    <property type="term" value="C:DNA polymerase complex"/>
    <property type="evidence" value="ECO:0007669"/>
    <property type="project" value="UniProtKB-ARBA"/>
</dbReference>
<dbReference type="GO" id="GO:0016787">
    <property type="term" value="F:hydrolase activity"/>
    <property type="evidence" value="ECO:0007669"/>
    <property type="project" value="UniProtKB-KW"/>
</dbReference>
<sequence length="796" mass="90626">MLKQHKTSNTNSIQNNSDYQFDSSSSSLTYGISKIDPVTQNCEIIDLFELDNESDKYIITVLLNGTQKTFEVDSGAKFSFLSKSEFNKLELNVPIQQSNLAFRSYTGNLVKPLGKVSVRIQYEGKEMTGDLHIVPDGHDALLGRQWIRGLQIELNRIDRKTVSNSTSNSTHLINSEEDIFQTFPNVIEKKIGCEPNCQVQSQLRPNDKPVFTKERKVLTPFDPHLPVVLATDASPYGIAAVLSHTINDIEHPIAYASRSLTSSEQNYSQLDREALGLVFGVTHFYNYLYGKHFTLITDNQPLTRIFHPNKSLPQMTSARLLRYASFLSGFDYTVQFKKGKENENVDCMSRAPISKQTSAEQGIGEEVNQLYEEAILQISSNKVTCQVIKEETERDNELKNIINMMKNNSDETDYTLVEGILFRNNRVVIPASLQSQILTELHATHLGITKMKQLARRYVYWPKIDRDIERLVRSCEACAQIKSNPPKVTVHPWECPQNNWERVHVDYAGPFQNAYFLVCVDAKSKWIEVQILKSAPTSSSTINLLENIFSSHGYPVVLVSDNHSIFQSDEFHTYCTDRGIFQKYIAPGHPATNGLAERNIQTLKNRLKTLSNESTPLHVKLQDILLRYRATPLACGQTPAELYLNRKMRIRLDAVFPYHPQSAIKQFKPVRSLHEGERVQVKLFIHNKYVWEFGTVTKCLGTRHYLVQLDTGRTLKRHINQLRSSLVPKKTVTFGPPQLFSVPRLPQSEVPVQPPARLPQSPVQPESPAAHAPPQRSPRPVRTRRPIERYGNPILY</sequence>
<evidence type="ECO:0000256" key="7">
    <source>
        <dbReference type="ARBA" id="ARBA00022918"/>
    </source>
</evidence>
<keyword evidence="3" id="KW-0548">Nucleotidyltransferase</keyword>
<evidence type="ECO:0000256" key="6">
    <source>
        <dbReference type="ARBA" id="ARBA00022801"/>
    </source>
</evidence>
<dbReference type="Pfam" id="PF00665">
    <property type="entry name" value="rve"/>
    <property type="match status" value="1"/>
</dbReference>
<dbReference type="InterPro" id="IPR036397">
    <property type="entry name" value="RNaseH_sf"/>
</dbReference>
<evidence type="ECO:0000256" key="5">
    <source>
        <dbReference type="ARBA" id="ARBA00022759"/>
    </source>
</evidence>
<dbReference type="EMBL" id="HBUF01370019">
    <property type="protein sequence ID" value="CAG6725714.1"/>
    <property type="molecule type" value="Transcribed_RNA"/>
</dbReference>
<dbReference type="InterPro" id="IPR050951">
    <property type="entry name" value="Retrovirus_Pol_polyprotein"/>
</dbReference>
<dbReference type="PROSITE" id="PS50994">
    <property type="entry name" value="INTEGRASE"/>
    <property type="match status" value="1"/>
</dbReference>
<dbReference type="InterPro" id="IPR012337">
    <property type="entry name" value="RNaseH-like_sf"/>
</dbReference>
<evidence type="ECO:0000256" key="1">
    <source>
        <dbReference type="ARBA" id="ARBA00012493"/>
    </source>
</evidence>